<dbReference type="EMBL" id="LCTZ01000002">
    <property type="protein sequence ID" value="KQC31576.1"/>
    <property type="molecule type" value="Genomic_DNA"/>
</dbReference>
<dbReference type="STRING" id="346185.AAY42_02695"/>
<evidence type="ECO:0008006" key="3">
    <source>
        <dbReference type="Google" id="ProtNLM"/>
    </source>
</evidence>
<evidence type="ECO:0000313" key="2">
    <source>
        <dbReference type="Proteomes" id="UP000050827"/>
    </source>
</evidence>
<comment type="caution">
    <text evidence="1">The sequence shown here is derived from an EMBL/GenBank/DDBJ whole genome shotgun (WGS) entry which is preliminary data.</text>
</comment>
<name>A0A0Q0XKZ7_9FLAO</name>
<dbReference type="Proteomes" id="UP000050827">
    <property type="component" value="Unassembled WGS sequence"/>
</dbReference>
<dbReference type="PATRIC" id="fig|1547436.3.peg.561"/>
<gene>
    <name evidence="1" type="ORF">AAY42_02695</name>
</gene>
<organism evidence="1 2">
    <name type="scientific">Flagellimonas eckloniae</name>
    <dbReference type="NCBI Taxonomy" id="346185"/>
    <lineage>
        <taxon>Bacteria</taxon>
        <taxon>Pseudomonadati</taxon>
        <taxon>Bacteroidota</taxon>
        <taxon>Flavobacteriia</taxon>
        <taxon>Flavobacteriales</taxon>
        <taxon>Flavobacteriaceae</taxon>
        <taxon>Flagellimonas</taxon>
    </lineage>
</organism>
<dbReference type="PANTHER" id="PTHR45588:SF1">
    <property type="entry name" value="WW DOMAIN-CONTAINING PROTEIN"/>
    <property type="match status" value="1"/>
</dbReference>
<dbReference type="SUPFAM" id="SSF48452">
    <property type="entry name" value="TPR-like"/>
    <property type="match status" value="2"/>
</dbReference>
<dbReference type="Pfam" id="PF13181">
    <property type="entry name" value="TPR_8"/>
    <property type="match status" value="1"/>
</dbReference>
<dbReference type="PANTHER" id="PTHR45588">
    <property type="entry name" value="TPR DOMAIN-CONTAINING PROTEIN"/>
    <property type="match status" value="1"/>
</dbReference>
<protein>
    <recommendedName>
        <fullName evidence="3">Tetratricopeptide repeat protein</fullName>
    </recommendedName>
</protein>
<dbReference type="Gene3D" id="1.25.40.10">
    <property type="entry name" value="Tetratricopeptide repeat domain"/>
    <property type="match status" value="2"/>
</dbReference>
<accession>A0A0Q0XKZ7</accession>
<keyword evidence="2" id="KW-1185">Reference proteome</keyword>
<sequence>MKCTPTNYLLEVVDSTQQISPLFENLGDLSFTITTKNERAQTFFNQGLKLTYAFNHAEAHRSFMEASRLDPTSPMTYWGQAYALGPNINDPLPPDDRKIKTNEAMAKARNLSANATPKEQALINALTSRYSEDLTKDIEELNIAYMNAMVEVLKEFPEDAEVQILYAASVMNTVPWNYWDEEGNPSPNIAEAKAALEKAMEINPNNPGAHHYYIHMVELPKPDLAVASADKLGGLMPAAGHIVHMPSHIYIRVGRYLDAVKANQKAILADEDYISQCYSQGLYPLGYYPHNIHFLWSAASLLGDSDIAIDAAKKTAEKVPVGEFINMPFLQDFAATPMLAYTRFGKWNEILTIPAPKKDIKHLNLIRHYARGIAFIRKGNSKEAQEELDAIEALKNDPELADLVATANNASVYSANIAYEVVAGELAALNGDTSKAIKHLENAVEFEDGLTYTEPAAWHIPTRQNLGAILMNAKKYEEAEKIYKEDLDVLRQNGWSLMGLHNSLKAQGKLEEAQAIKQEFEKAWEHSDIEIETSIL</sequence>
<reference evidence="1 2" key="1">
    <citation type="submission" date="2015-04" db="EMBL/GenBank/DDBJ databases">
        <title>Complete genome of flavobacterium.</title>
        <authorList>
            <person name="Kwon Y.M."/>
            <person name="Kim S.-J."/>
        </authorList>
    </citation>
    <scope>NUCLEOTIDE SEQUENCE [LARGE SCALE GENOMIC DNA]</scope>
    <source>
        <strain evidence="1 2">DK169</strain>
    </source>
</reference>
<dbReference type="AlphaFoldDB" id="A0A0Q0XKZ7"/>
<dbReference type="InterPro" id="IPR019734">
    <property type="entry name" value="TPR_rpt"/>
</dbReference>
<proteinExistence type="predicted"/>
<dbReference type="SMART" id="SM00028">
    <property type="entry name" value="TPR"/>
    <property type="match status" value="3"/>
</dbReference>
<dbReference type="InterPro" id="IPR011990">
    <property type="entry name" value="TPR-like_helical_dom_sf"/>
</dbReference>
<evidence type="ECO:0000313" key="1">
    <source>
        <dbReference type="EMBL" id="KQC31576.1"/>
    </source>
</evidence>